<comment type="similarity">
    <text evidence="1 2">Belongs to the DegT/DnrJ/EryC1 family.</text>
</comment>
<keyword evidence="4" id="KW-1185">Reference proteome</keyword>
<dbReference type="InterPro" id="IPR015421">
    <property type="entry name" value="PyrdxlP-dep_Trfase_major"/>
</dbReference>
<dbReference type="GO" id="GO:0008483">
    <property type="term" value="F:transaminase activity"/>
    <property type="evidence" value="ECO:0007669"/>
    <property type="project" value="UniProtKB-KW"/>
</dbReference>
<keyword evidence="3" id="KW-0032">Aminotransferase</keyword>
<organism evidence="3 4">
    <name type="scientific">Bosea massiliensis</name>
    <dbReference type="NCBI Taxonomy" id="151419"/>
    <lineage>
        <taxon>Bacteria</taxon>
        <taxon>Pseudomonadati</taxon>
        <taxon>Pseudomonadota</taxon>
        <taxon>Alphaproteobacteria</taxon>
        <taxon>Hyphomicrobiales</taxon>
        <taxon>Boseaceae</taxon>
        <taxon>Bosea</taxon>
    </lineage>
</organism>
<dbReference type="InterPro" id="IPR015422">
    <property type="entry name" value="PyrdxlP-dep_Trfase_small"/>
</dbReference>
<name>A0ABW0P5T4_9HYPH</name>
<sequence>MGSDLAMLPRLARDLTEPEPIPEAGIARACELMRSGRLFRYGEMGADQNDVALLEQEFAAFVGRRYCIAVNSGGAALCLALKVLDLQPGEPVLVNGFTLAPVPGAILHAGGRPVLVEIGPDYVIDCTDLRAKARASGARILLLSHMRGHIADMDAVMAACDELGLLLVEDCAHALCAAWDGRAIGTFGTAAAFSAQTYKHLNAGEGGFLVLDDDDRTARAILQSGSYMLHGQHRSAPAADVMSRWEEQTPNFSMRMTALAAALLRPQLHDLPRRAARWNAIHDRLGAAIARSQHVRLPARSPKERYAATSVQFSLLGFGDDEIAAVLERCAARGLPIKWFGAGRQRGFTSAPRHWRYAGEQGPMAQTHATLAGLCDIRTPLSLTVQDCDLAAEILREAIETIVSARAETGKTGRAATG</sequence>
<protein>
    <submittedName>
        <fullName evidence="3">DegT/DnrJ/EryC1/StrS family aminotransferase</fullName>
    </submittedName>
</protein>
<dbReference type="RefSeq" id="WP_245282298.1">
    <property type="nucleotide sequence ID" value="NZ_JBHSLU010000068.1"/>
</dbReference>
<dbReference type="Gene3D" id="3.40.640.10">
    <property type="entry name" value="Type I PLP-dependent aspartate aminotransferase-like (Major domain)"/>
    <property type="match status" value="1"/>
</dbReference>
<dbReference type="Gene3D" id="3.90.1150.10">
    <property type="entry name" value="Aspartate Aminotransferase, domain 1"/>
    <property type="match status" value="1"/>
</dbReference>
<evidence type="ECO:0000256" key="2">
    <source>
        <dbReference type="RuleBase" id="RU004508"/>
    </source>
</evidence>
<keyword evidence="2" id="KW-0663">Pyridoxal phosphate</keyword>
<dbReference type="PANTHER" id="PTHR30244">
    <property type="entry name" value="TRANSAMINASE"/>
    <property type="match status" value="1"/>
</dbReference>
<evidence type="ECO:0000256" key="1">
    <source>
        <dbReference type="ARBA" id="ARBA00037999"/>
    </source>
</evidence>
<dbReference type="InterPro" id="IPR015424">
    <property type="entry name" value="PyrdxlP-dep_Trfase"/>
</dbReference>
<keyword evidence="3" id="KW-0808">Transferase</keyword>
<proteinExistence type="inferred from homology"/>
<dbReference type="PANTHER" id="PTHR30244:SF34">
    <property type="entry name" value="DTDP-4-AMINO-4,6-DIDEOXYGALACTOSE TRANSAMINASE"/>
    <property type="match status" value="1"/>
</dbReference>
<evidence type="ECO:0000313" key="3">
    <source>
        <dbReference type="EMBL" id="MFC5507686.1"/>
    </source>
</evidence>
<dbReference type="SUPFAM" id="SSF53383">
    <property type="entry name" value="PLP-dependent transferases"/>
    <property type="match status" value="1"/>
</dbReference>
<comment type="caution">
    <text evidence="3">The sequence shown here is derived from an EMBL/GenBank/DDBJ whole genome shotgun (WGS) entry which is preliminary data.</text>
</comment>
<reference evidence="4" key="1">
    <citation type="journal article" date="2019" name="Int. J. Syst. Evol. Microbiol.">
        <title>The Global Catalogue of Microorganisms (GCM) 10K type strain sequencing project: providing services to taxonomists for standard genome sequencing and annotation.</title>
        <authorList>
            <consortium name="The Broad Institute Genomics Platform"/>
            <consortium name="The Broad Institute Genome Sequencing Center for Infectious Disease"/>
            <person name="Wu L."/>
            <person name="Ma J."/>
        </authorList>
    </citation>
    <scope>NUCLEOTIDE SEQUENCE [LARGE SCALE GENOMIC DNA]</scope>
    <source>
        <strain evidence="4">CCUG 43117</strain>
    </source>
</reference>
<gene>
    <name evidence="3" type="ORF">ACFPN9_20795</name>
</gene>
<accession>A0ABW0P5T4</accession>
<dbReference type="InterPro" id="IPR000653">
    <property type="entry name" value="DegT/StrS_aminotransferase"/>
</dbReference>
<dbReference type="EMBL" id="JBHSLU010000068">
    <property type="protein sequence ID" value="MFC5507686.1"/>
    <property type="molecule type" value="Genomic_DNA"/>
</dbReference>
<dbReference type="Proteomes" id="UP001596060">
    <property type="component" value="Unassembled WGS sequence"/>
</dbReference>
<dbReference type="Pfam" id="PF01041">
    <property type="entry name" value="DegT_DnrJ_EryC1"/>
    <property type="match status" value="1"/>
</dbReference>
<evidence type="ECO:0000313" key="4">
    <source>
        <dbReference type="Proteomes" id="UP001596060"/>
    </source>
</evidence>